<dbReference type="Gene3D" id="3.30.1360.40">
    <property type="match status" value="1"/>
</dbReference>
<dbReference type="InterPro" id="IPR023584">
    <property type="entry name" value="Ribosome_recyc_fac_dom"/>
</dbReference>
<accession>A0A1G2T9N7</accession>
<name>A0A1G2T9N7_9BACT</name>
<evidence type="ECO:0000256" key="1">
    <source>
        <dbReference type="ARBA" id="ARBA00005912"/>
    </source>
</evidence>
<reference evidence="4 5" key="1">
    <citation type="journal article" date="2016" name="Nat. Commun.">
        <title>Thousands of microbial genomes shed light on interconnected biogeochemical processes in an aquifer system.</title>
        <authorList>
            <person name="Anantharaman K."/>
            <person name="Brown C.T."/>
            <person name="Hug L.A."/>
            <person name="Sharon I."/>
            <person name="Castelle C.J."/>
            <person name="Probst A.J."/>
            <person name="Thomas B.C."/>
            <person name="Singh A."/>
            <person name="Wilkins M.J."/>
            <person name="Karaoz U."/>
            <person name="Brodie E.L."/>
            <person name="Williams K.H."/>
            <person name="Hubbard S.S."/>
            <person name="Banfield J.F."/>
        </authorList>
    </citation>
    <scope>NUCLEOTIDE SEQUENCE [LARGE SCALE GENOMIC DNA]</scope>
</reference>
<dbReference type="GO" id="GO:0043023">
    <property type="term" value="F:ribosomal large subunit binding"/>
    <property type="evidence" value="ECO:0007669"/>
    <property type="project" value="TreeGrafter"/>
</dbReference>
<dbReference type="CDD" id="cd00520">
    <property type="entry name" value="RRF"/>
    <property type="match status" value="1"/>
</dbReference>
<comment type="similarity">
    <text evidence="1">Belongs to the RRF family.</text>
</comment>
<feature type="domain" description="Ribosome recycling factor" evidence="3">
    <location>
        <begin position="19"/>
        <end position="181"/>
    </location>
</feature>
<dbReference type="NCBIfam" id="TIGR00496">
    <property type="entry name" value="frr"/>
    <property type="match status" value="1"/>
</dbReference>
<organism evidence="4 5">
    <name type="scientific">Candidatus Zambryskibacteria bacterium RIFCSPHIGHO2_02_38_10.5</name>
    <dbReference type="NCBI Taxonomy" id="1802742"/>
    <lineage>
        <taxon>Bacteria</taxon>
        <taxon>Candidatus Zambryskiibacteriota</taxon>
    </lineage>
</organism>
<dbReference type="PANTHER" id="PTHR20982:SF3">
    <property type="entry name" value="MITOCHONDRIAL RIBOSOME RECYCLING FACTOR PSEUDO 1"/>
    <property type="match status" value="1"/>
</dbReference>
<dbReference type="Gene3D" id="1.10.132.20">
    <property type="entry name" value="Ribosome-recycling factor"/>
    <property type="match status" value="1"/>
</dbReference>
<keyword evidence="2" id="KW-0648">Protein biosynthesis</keyword>
<evidence type="ECO:0000313" key="4">
    <source>
        <dbReference type="EMBL" id="OHA93997.1"/>
    </source>
</evidence>
<dbReference type="AlphaFoldDB" id="A0A1G2T9N7"/>
<dbReference type="InterPro" id="IPR036191">
    <property type="entry name" value="RRF_sf"/>
</dbReference>
<dbReference type="PANTHER" id="PTHR20982">
    <property type="entry name" value="RIBOSOME RECYCLING FACTOR"/>
    <property type="match status" value="1"/>
</dbReference>
<dbReference type="EMBL" id="MHVL01000004">
    <property type="protein sequence ID" value="OHA93997.1"/>
    <property type="molecule type" value="Genomic_DNA"/>
</dbReference>
<comment type="caution">
    <text evidence="4">The sequence shown here is derived from an EMBL/GenBank/DDBJ whole genome shotgun (WGS) entry which is preliminary data.</text>
</comment>
<evidence type="ECO:0000256" key="2">
    <source>
        <dbReference type="ARBA" id="ARBA00022917"/>
    </source>
</evidence>
<dbReference type="SUPFAM" id="SSF55194">
    <property type="entry name" value="Ribosome recycling factor, RRF"/>
    <property type="match status" value="1"/>
</dbReference>
<dbReference type="FunFam" id="3.30.1360.40:FF:000001">
    <property type="entry name" value="Ribosome-recycling factor"/>
    <property type="match status" value="1"/>
</dbReference>
<dbReference type="InterPro" id="IPR002661">
    <property type="entry name" value="Ribosome_recyc_fac"/>
</dbReference>
<sequence length="183" mass="20860">MAYNFSGFKQKIKELEEWLKREFTTIRTGRATPAILDGVKVLSYGSDMAISSLANISVEDARTLRITPWDMLQIKAIEKGIVSSDLGLSVAVDDKGIRVTFPELTSERRGVLIKIAKQKLEDARITLRTEREKIIKDIETQEKSGKISEDEKFRVKVELQKMVNEVGNLLEQLFSKKEREISE</sequence>
<gene>
    <name evidence="4" type="ORF">A2W58_01910</name>
</gene>
<dbReference type="GO" id="GO:0006412">
    <property type="term" value="P:translation"/>
    <property type="evidence" value="ECO:0007669"/>
    <property type="project" value="UniProtKB-KW"/>
</dbReference>
<evidence type="ECO:0000259" key="3">
    <source>
        <dbReference type="Pfam" id="PF01765"/>
    </source>
</evidence>
<proteinExistence type="inferred from homology"/>
<dbReference type="Proteomes" id="UP000179264">
    <property type="component" value="Unassembled WGS sequence"/>
</dbReference>
<evidence type="ECO:0000313" key="5">
    <source>
        <dbReference type="Proteomes" id="UP000179264"/>
    </source>
</evidence>
<dbReference type="Pfam" id="PF01765">
    <property type="entry name" value="RRF"/>
    <property type="match status" value="1"/>
</dbReference>
<protein>
    <submittedName>
        <fullName evidence="4">Ribosome recycling factor</fullName>
    </submittedName>
</protein>